<dbReference type="eggNOG" id="COG1732">
    <property type="taxonomic scope" value="Bacteria"/>
</dbReference>
<dbReference type="RefSeq" id="WP_038017532.1">
    <property type="nucleotide sequence ID" value="NZ_JPKR02000004.1"/>
</dbReference>
<evidence type="ECO:0000313" key="4">
    <source>
        <dbReference type="Proteomes" id="UP000029577"/>
    </source>
</evidence>
<evidence type="ECO:0000259" key="2">
    <source>
        <dbReference type="Pfam" id="PF04069"/>
    </source>
</evidence>
<proteinExistence type="predicted"/>
<dbReference type="AlphaFoldDB" id="A0A095TCU5"/>
<organism evidence="3 4">
    <name type="scientific">Tatumella morbirosei</name>
    <dbReference type="NCBI Taxonomy" id="642227"/>
    <lineage>
        <taxon>Bacteria</taxon>
        <taxon>Pseudomonadati</taxon>
        <taxon>Pseudomonadota</taxon>
        <taxon>Gammaproteobacteria</taxon>
        <taxon>Enterobacterales</taxon>
        <taxon>Erwiniaceae</taxon>
        <taxon>Tatumella</taxon>
    </lineage>
</organism>
<comment type="caution">
    <text evidence="3">The sequence shown here is derived from an EMBL/GenBank/DDBJ whole genome shotgun (WGS) entry which is preliminary data.</text>
</comment>
<keyword evidence="1" id="KW-0732">Signal</keyword>
<dbReference type="Pfam" id="PF04069">
    <property type="entry name" value="OpuAC"/>
    <property type="match status" value="1"/>
</dbReference>
<name>A0A095TCU5_9GAMM</name>
<dbReference type="SUPFAM" id="SSF53850">
    <property type="entry name" value="Periplasmic binding protein-like II"/>
    <property type="match status" value="1"/>
</dbReference>
<accession>A0A095TCU5</accession>
<dbReference type="Gene3D" id="3.40.190.120">
    <property type="entry name" value="Osmoprotection protein (prox), domain 2"/>
    <property type="match status" value="1"/>
</dbReference>
<dbReference type="Gene3D" id="3.40.190.10">
    <property type="entry name" value="Periplasmic binding protein-like II"/>
    <property type="match status" value="1"/>
</dbReference>
<dbReference type="CDD" id="cd13606">
    <property type="entry name" value="PBP2_ProX_like"/>
    <property type="match status" value="1"/>
</dbReference>
<feature type="signal peptide" evidence="1">
    <location>
        <begin position="1"/>
        <end position="24"/>
    </location>
</feature>
<dbReference type="Proteomes" id="UP000029577">
    <property type="component" value="Unassembled WGS sequence"/>
</dbReference>
<gene>
    <name evidence="3" type="ORF">HA49_05250</name>
</gene>
<dbReference type="GO" id="GO:0043190">
    <property type="term" value="C:ATP-binding cassette (ABC) transporter complex"/>
    <property type="evidence" value="ECO:0007669"/>
    <property type="project" value="InterPro"/>
</dbReference>
<reference evidence="3" key="1">
    <citation type="submission" date="2014-12" db="EMBL/GenBank/DDBJ databases">
        <title>The draft genome of the Tatumella morbirosei type strain, LMG23360T isolated from pineapple rot.</title>
        <authorList>
            <person name="Smits T.H."/>
            <person name="Palmer M."/>
            <person name="Venter S.N."/>
            <person name="Duffy B."/>
            <person name="Steenkamp E.T."/>
            <person name="Chan W.Y."/>
            <person name="Coutinho T.A."/>
            <person name="Coetzee M.P."/>
            <person name="De Maayer P."/>
        </authorList>
    </citation>
    <scope>NUCLEOTIDE SEQUENCE [LARGE SCALE GENOMIC DNA]</scope>
    <source>
        <strain evidence="3">LMG 23360</strain>
    </source>
</reference>
<keyword evidence="4" id="KW-1185">Reference proteome</keyword>
<protein>
    <submittedName>
        <fullName evidence="3">Glycine/betaine ABC transporter substrate-binding protein</fullName>
    </submittedName>
</protein>
<dbReference type="InterPro" id="IPR007210">
    <property type="entry name" value="ABC_Gly_betaine_transp_sub-bd"/>
</dbReference>
<dbReference type="OrthoDB" id="9781705at2"/>
<evidence type="ECO:0000256" key="1">
    <source>
        <dbReference type="SAM" id="SignalP"/>
    </source>
</evidence>
<feature type="chain" id="PRO_5001909796" evidence="1">
    <location>
        <begin position="25"/>
        <end position="291"/>
    </location>
</feature>
<evidence type="ECO:0000313" key="3">
    <source>
        <dbReference type="EMBL" id="KGD74726.1"/>
    </source>
</evidence>
<dbReference type="STRING" id="642227.HA49_05250"/>
<dbReference type="EMBL" id="JPKR02000004">
    <property type="protein sequence ID" value="KGD74726.1"/>
    <property type="molecule type" value="Genomic_DNA"/>
</dbReference>
<feature type="domain" description="ABC-type glycine betaine transport system substrate-binding" evidence="2">
    <location>
        <begin position="27"/>
        <end position="284"/>
    </location>
</feature>
<sequence length="291" mass="31199">MKMKNSALTLLSALLLSATSGAWAASKVIIGSADFPESQLLGTIYAGALKAKNIPVDTKLNIGSREVYIPALRDGSINVIPEYSGALLSYLDAKNNAHSSDEVAKALAAKLPAGLKMLNISPAEDRDVLAVTQKTAEKYHLKSISDLKPIAGQLILGGPAEWKTRHEGLPGLQQVYQLKFKDFKVLDVGGPLTLTALKNNQIQAADILSTSPDIKKNHLVVLEDPNHLFAAQNVVPIVATSAVDSTTEATLNEVSAKLTTDDLIDMNEQLAEFTSIDDVAHQWLVKHGMSK</sequence>
<dbReference type="GO" id="GO:0022857">
    <property type="term" value="F:transmembrane transporter activity"/>
    <property type="evidence" value="ECO:0007669"/>
    <property type="project" value="InterPro"/>
</dbReference>